<dbReference type="Gene3D" id="3.30.200.20">
    <property type="entry name" value="Phosphorylase Kinase, domain 1"/>
    <property type="match status" value="1"/>
</dbReference>
<dbReference type="PROSITE" id="PS50011">
    <property type="entry name" value="PROTEIN_KINASE_DOM"/>
    <property type="match status" value="1"/>
</dbReference>
<comment type="caution">
    <text evidence="6">The sequence shown here is derived from an EMBL/GenBank/DDBJ whole genome shotgun (WGS) entry which is preliminary data.</text>
</comment>
<organism evidence="6 7">
    <name type="scientific">Leptomonas pyrrhocoris</name>
    <name type="common">Firebug parasite</name>
    <dbReference type="NCBI Taxonomy" id="157538"/>
    <lineage>
        <taxon>Eukaryota</taxon>
        <taxon>Discoba</taxon>
        <taxon>Euglenozoa</taxon>
        <taxon>Kinetoplastea</taxon>
        <taxon>Metakinetoplastina</taxon>
        <taxon>Trypanosomatida</taxon>
        <taxon>Trypanosomatidae</taxon>
        <taxon>Leishmaniinae</taxon>
        <taxon>Leptomonas</taxon>
    </lineage>
</organism>
<dbReference type="Gene3D" id="1.10.510.10">
    <property type="entry name" value="Transferase(Phosphotransferase) domain 1"/>
    <property type="match status" value="1"/>
</dbReference>
<evidence type="ECO:0000256" key="1">
    <source>
        <dbReference type="ARBA" id="ARBA00022741"/>
    </source>
</evidence>
<dbReference type="GO" id="GO:0004674">
    <property type="term" value="F:protein serine/threonine kinase activity"/>
    <property type="evidence" value="ECO:0007669"/>
    <property type="project" value="UniProtKB-KW"/>
</dbReference>
<evidence type="ECO:0000313" key="6">
    <source>
        <dbReference type="EMBL" id="KPA83380.1"/>
    </source>
</evidence>
<proteinExistence type="inferred from homology"/>
<dbReference type="InterPro" id="IPR000719">
    <property type="entry name" value="Prot_kinase_dom"/>
</dbReference>
<dbReference type="OrthoDB" id="275663at2759"/>
<evidence type="ECO:0000259" key="5">
    <source>
        <dbReference type="PROSITE" id="PS50011"/>
    </source>
</evidence>
<keyword evidence="1 3" id="KW-0547">Nucleotide-binding</keyword>
<dbReference type="CDD" id="cd07834">
    <property type="entry name" value="STKc_MAPK"/>
    <property type="match status" value="1"/>
</dbReference>
<dbReference type="GO" id="GO:0005524">
    <property type="term" value="F:ATP binding"/>
    <property type="evidence" value="ECO:0007669"/>
    <property type="project" value="UniProtKB-UniRule"/>
</dbReference>
<evidence type="ECO:0000256" key="2">
    <source>
        <dbReference type="ARBA" id="ARBA00022840"/>
    </source>
</evidence>
<keyword evidence="6" id="KW-0418">Kinase</keyword>
<dbReference type="EMBL" id="LGTL01000004">
    <property type="protein sequence ID" value="KPA83380.1"/>
    <property type="molecule type" value="Genomic_DNA"/>
</dbReference>
<dbReference type="PROSITE" id="PS00107">
    <property type="entry name" value="PROTEIN_KINASE_ATP"/>
    <property type="match status" value="1"/>
</dbReference>
<dbReference type="Proteomes" id="UP000037923">
    <property type="component" value="Unassembled WGS sequence"/>
</dbReference>
<keyword evidence="2 3" id="KW-0067">ATP-binding</keyword>
<dbReference type="RefSeq" id="XP_015661819.1">
    <property type="nucleotide sequence ID" value="XM_015800217.1"/>
</dbReference>
<dbReference type="InterPro" id="IPR011009">
    <property type="entry name" value="Kinase-like_dom_sf"/>
</dbReference>
<dbReference type="InterPro" id="IPR008271">
    <property type="entry name" value="Ser/Thr_kinase_AS"/>
</dbReference>
<dbReference type="PANTHER" id="PTHR24055">
    <property type="entry name" value="MITOGEN-ACTIVATED PROTEIN KINASE"/>
    <property type="match status" value="1"/>
</dbReference>
<dbReference type="PROSITE" id="PS00108">
    <property type="entry name" value="PROTEIN_KINASE_ST"/>
    <property type="match status" value="1"/>
</dbReference>
<feature type="domain" description="Protein kinase" evidence="5">
    <location>
        <begin position="43"/>
        <end position="341"/>
    </location>
</feature>
<dbReference type="SMART" id="SM00220">
    <property type="entry name" value="S_TKc"/>
    <property type="match status" value="1"/>
</dbReference>
<dbReference type="InterPro" id="IPR017441">
    <property type="entry name" value="Protein_kinase_ATP_BS"/>
</dbReference>
<name>A0A0M9G690_LEPPY</name>
<dbReference type="FunFam" id="1.10.510.10:FF:000660">
    <property type="entry name" value="Mitogen-activated protein kinase 5"/>
    <property type="match status" value="1"/>
</dbReference>
<evidence type="ECO:0000256" key="3">
    <source>
        <dbReference type="PROSITE-ProRule" id="PRU10141"/>
    </source>
</evidence>
<dbReference type="VEuPathDB" id="TriTrypDB:LpyrH10_04_5740"/>
<keyword evidence="7" id="KW-1185">Reference proteome</keyword>
<evidence type="ECO:0000256" key="4">
    <source>
        <dbReference type="RuleBase" id="RU000304"/>
    </source>
</evidence>
<accession>A0A0M9G690</accession>
<sequence length="391" mass="44648">MTNNGGGNASFSSSANGVQLVSTQRGRKVYKVRGQNFDIEDTYTVTSVIGHGAYGIVCAALDDRTFQEVAIKRVSRVFEDLIDGRRIWREILVLRVLKECGCRNILRLIRVLPPRDAITEFRDLYMVTDLYDVDLFSIIRQNKTESLDMLRRVSVRVLRCLADMHSMGMVHRDIKPSNILLRDEKDSEEAIVCDFGLARAGLNNLKEPLDLTDYVVTRWYRPPELLLMCPYSYPIDVWAVGCVMAEYVTQRPLFAGRDYIHQLQFVLSSIPITGVEFIERSSSRSGLANMNEIAKKYKGTRPLPQLLSKLPKDGLDLVTKMLAFEPDKRITAQQALQHPFFSSVGGADCKSYPSPPVLDLGFDMHAEISEYQLRRAIWDEMEYYKKELKKK</sequence>
<comment type="similarity">
    <text evidence="4">Belongs to the protein kinase superfamily.</text>
</comment>
<dbReference type="SUPFAM" id="SSF56112">
    <property type="entry name" value="Protein kinase-like (PK-like)"/>
    <property type="match status" value="1"/>
</dbReference>
<dbReference type="GeneID" id="26903315"/>
<protein>
    <submittedName>
        <fullName evidence="6">Mitogen-activated protein kinase putative (MPK5)</fullName>
    </submittedName>
</protein>
<keyword evidence="6" id="KW-0808">Transferase</keyword>
<dbReference type="AlphaFoldDB" id="A0A0M9G690"/>
<keyword evidence="4" id="KW-0723">Serine/threonine-protein kinase</keyword>
<dbReference type="OMA" id="GCRNILR"/>
<evidence type="ECO:0000313" key="7">
    <source>
        <dbReference type="Proteomes" id="UP000037923"/>
    </source>
</evidence>
<gene>
    <name evidence="6" type="ORF">ABB37_03024</name>
</gene>
<reference evidence="6 7" key="1">
    <citation type="submission" date="2015-07" db="EMBL/GenBank/DDBJ databases">
        <title>High-quality genome of monoxenous trypanosomatid Leptomonas pyrrhocoris.</title>
        <authorList>
            <person name="Flegontov P."/>
            <person name="Butenko A."/>
            <person name="Firsov S."/>
            <person name="Vlcek C."/>
            <person name="Logacheva M.D."/>
            <person name="Field M."/>
            <person name="Filatov D."/>
            <person name="Flegontova O."/>
            <person name="Gerasimov E."/>
            <person name="Jackson A.P."/>
            <person name="Kelly S."/>
            <person name="Opperdoes F."/>
            <person name="O'Reilly A."/>
            <person name="Votypka J."/>
            <person name="Yurchenko V."/>
            <person name="Lukes J."/>
        </authorList>
    </citation>
    <scope>NUCLEOTIDE SEQUENCE [LARGE SCALE GENOMIC DNA]</scope>
    <source>
        <strain evidence="6">H10</strain>
    </source>
</reference>
<dbReference type="Pfam" id="PF00069">
    <property type="entry name" value="Pkinase"/>
    <property type="match status" value="1"/>
</dbReference>
<dbReference type="InterPro" id="IPR050117">
    <property type="entry name" value="MAPK"/>
</dbReference>
<feature type="binding site" evidence="3">
    <location>
        <position position="72"/>
    </location>
    <ligand>
        <name>ATP</name>
        <dbReference type="ChEBI" id="CHEBI:30616"/>
    </ligand>
</feature>